<dbReference type="Gene3D" id="1.10.287.1770">
    <property type="match status" value="1"/>
</dbReference>
<dbReference type="Pfam" id="PF17910">
    <property type="entry name" value="FeoB_Cyto"/>
    <property type="match status" value="1"/>
</dbReference>
<feature type="transmembrane region" description="Helical" evidence="16">
    <location>
        <begin position="410"/>
        <end position="431"/>
    </location>
</feature>
<evidence type="ECO:0000256" key="12">
    <source>
        <dbReference type="ARBA" id="ARBA00023136"/>
    </source>
</evidence>
<comment type="subcellular location">
    <subcellularLocation>
        <location evidence="1 16">Cell inner membrane</location>
        <topology evidence="1 16">Multi-pass membrane protein</topology>
    </subcellularLocation>
</comment>
<dbReference type="GO" id="GO:0015093">
    <property type="term" value="F:ferrous iron transmembrane transporter activity"/>
    <property type="evidence" value="ECO:0007669"/>
    <property type="project" value="UniProtKB-UniRule"/>
</dbReference>
<dbReference type="RefSeq" id="WP_089183200.1">
    <property type="nucleotide sequence ID" value="NZ_CP043427.1"/>
</dbReference>
<evidence type="ECO:0000256" key="9">
    <source>
        <dbReference type="ARBA" id="ARBA00023004"/>
    </source>
</evidence>
<keyword evidence="4 16" id="KW-0410">Iron transport</keyword>
<dbReference type="NCBIfam" id="TIGR00231">
    <property type="entry name" value="small_GTP"/>
    <property type="match status" value="1"/>
</dbReference>
<dbReference type="InterPro" id="IPR003373">
    <property type="entry name" value="Fe2_transport_prot-B"/>
</dbReference>
<dbReference type="InterPro" id="IPR011642">
    <property type="entry name" value="Gate_dom"/>
</dbReference>
<dbReference type="InterPro" id="IPR030389">
    <property type="entry name" value="G_FEOB_dom"/>
</dbReference>
<dbReference type="PANTHER" id="PTHR43185:SF1">
    <property type="entry name" value="FE(2+) TRANSPORTER FEOB"/>
    <property type="match status" value="1"/>
</dbReference>
<evidence type="ECO:0000256" key="5">
    <source>
        <dbReference type="ARBA" id="ARBA00022519"/>
    </source>
</evidence>
<evidence type="ECO:0000256" key="16">
    <source>
        <dbReference type="RuleBase" id="RU362098"/>
    </source>
</evidence>
<evidence type="ECO:0000256" key="15">
    <source>
        <dbReference type="PIRSR" id="PIRSR603373-2"/>
    </source>
</evidence>
<feature type="binding site" evidence="14">
    <location>
        <begin position="50"/>
        <end position="54"/>
    </location>
    <ligand>
        <name>GTP</name>
        <dbReference type="ChEBI" id="CHEBI:37565"/>
        <label>1</label>
    </ligand>
</feature>
<sequence>MSEIQSSLDEVKKSNKKNVKIALAGQPNCGKSTIFSMLSGIRQHIANYPGVTVDKKSGFFSYKDLEIEMVDLPGTYSFSSYSLEERVAKEFILKEDPDIILNVVDASNLKRNLYLTFQLLEIGKPVIVILNMIDVAQRRGIEINATKISDMLKCPVVVASGFKKIGKNEILKAIDEVYNKFYSYEEFMINYEELEPFIAKLEGVIDNDYNIKNRWLAIKALENDSVVYDLLKDKNESFEKLAKKEIGLFKKTFNKNTENFLATFRYDSADIVSSNCTKETKKGKETFTDKVDKIVLNRWLSFPILFLIIVGIYQLSIVFGYHLTNYTWPLLAALKNFVTDILPATDIAHVPMITDLGIWLINSLNALLNYLPIFFILFALIAILEDVGYMPRMAFILDRVFRKFGLHGQSTLPLVLGGAFVGGCAVPGVMATKGIADERARMATIFTVPLMNCLAKVPFYTLLLGAFFKEHMSLVMFYISTITIFTALIIAKVLTMTLLKTRETAPFVMELPAYHMPTFKGVIFRACERVWIYIKKVCTIVLAVAIVLFALLQFPGLNHEQRVEFKANENQILATFDKKISKTKYYENFNTRENISELLNFYDSYKSKKMAGSKGVDEDFKKENELFYSIIKPSSDDKDAKLINKELRKLSKGRDRILREEKNIRIENSLLGMAGRALEPVSQFAGFDWRINVAFLSSFAARESAVATLGSIYETGASENAQRAEDMMAQNSGYTPLHAAAIIIFMLLTPPCIATMVVVKLQMNSYKWMLLSLFVPFTLALIMAAFVFSIGNALNLSGLTAMSGYYVCIVLIALILGLVPEKRINWQGGLKINNKSNLKEKE</sequence>
<dbReference type="CDD" id="cd01879">
    <property type="entry name" value="FeoB"/>
    <property type="match status" value="1"/>
</dbReference>
<evidence type="ECO:0000313" key="17">
    <source>
        <dbReference type="EMBL" id="SUX10839.1"/>
    </source>
</evidence>
<evidence type="ECO:0000256" key="10">
    <source>
        <dbReference type="ARBA" id="ARBA00023065"/>
    </source>
</evidence>
<evidence type="ECO:0000256" key="13">
    <source>
        <dbReference type="NCBIfam" id="TIGR00437"/>
    </source>
</evidence>
<keyword evidence="10" id="KW-0406">Ion transport</keyword>
<dbReference type="GeneID" id="93091471"/>
<dbReference type="NCBIfam" id="TIGR00437">
    <property type="entry name" value="feoB"/>
    <property type="match status" value="1"/>
</dbReference>
<dbReference type="InterPro" id="IPR011640">
    <property type="entry name" value="Fe2_transport_prot_B_C"/>
</dbReference>
<reference evidence="17 18" key="1">
    <citation type="submission" date="2018-06" db="EMBL/GenBank/DDBJ databases">
        <authorList>
            <consortium name="Pathogen Informatics"/>
            <person name="Doyle S."/>
        </authorList>
    </citation>
    <scope>NUCLEOTIDE SEQUENCE [LARGE SCALE GENOMIC DNA]</scope>
    <source>
        <strain evidence="17 18">NCTC12475</strain>
    </source>
</reference>
<feature type="transmembrane region" description="Helical" evidence="16">
    <location>
        <begin position="341"/>
        <end position="361"/>
    </location>
</feature>
<keyword evidence="18" id="KW-1185">Reference proteome</keyword>
<evidence type="ECO:0000256" key="2">
    <source>
        <dbReference type="ARBA" id="ARBA00022448"/>
    </source>
</evidence>
<protein>
    <recommendedName>
        <fullName evidence="13 16">Ferrous iron transport protein B</fullName>
    </recommendedName>
</protein>
<feature type="transmembrane region" description="Helical" evidence="16">
    <location>
        <begin position="530"/>
        <end position="552"/>
    </location>
</feature>
<dbReference type="SUPFAM" id="SSF52540">
    <property type="entry name" value="P-loop containing nucleoside triphosphate hydrolases"/>
    <property type="match status" value="1"/>
</dbReference>
<dbReference type="OrthoDB" id="9809127at2"/>
<dbReference type="InterPro" id="IPR027417">
    <property type="entry name" value="P-loop_NTPase"/>
</dbReference>
<evidence type="ECO:0000256" key="8">
    <source>
        <dbReference type="ARBA" id="ARBA00022989"/>
    </source>
</evidence>
<dbReference type="InterPro" id="IPR050860">
    <property type="entry name" value="FeoB_GTPase"/>
</dbReference>
<feature type="binding site" evidence="14">
    <location>
        <begin position="25"/>
        <end position="32"/>
    </location>
    <ligand>
        <name>GTP</name>
        <dbReference type="ChEBI" id="CHEBI:37565"/>
        <label>1</label>
    </ligand>
</feature>
<name>A0A381DJI5_9BACT</name>
<dbReference type="Gene3D" id="3.40.50.300">
    <property type="entry name" value="P-loop containing nucleotide triphosphate hydrolases"/>
    <property type="match status" value="1"/>
</dbReference>
<feature type="transmembrane region" description="Helical" evidence="16">
    <location>
        <begin position="299"/>
        <end position="321"/>
    </location>
</feature>
<keyword evidence="12 16" id="KW-0472">Membrane</keyword>
<evidence type="ECO:0000256" key="14">
    <source>
        <dbReference type="PIRSR" id="PIRSR603373-1"/>
    </source>
</evidence>
<evidence type="ECO:0000256" key="1">
    <source>
        <dbReference type="ARBA" id="ARBA00004429"/>
    </source>
</evidence>
<evidence type="ECO:0000256" key="3">
    <source>
        <dbReference type="ARBA" id="ARBA00022475"/>
    </source>
</evidence>
<comment type="function">
    <text evidence="16">Probable transporter of a GTP-driven Fe(2+) uptake system.</text>
</comment>
<evidence type="ECO:0000256" key="11">
    <source>
        <dbReference type="ARBA" id="ARBA00023134"/>
    </source>
</evidence>
<dbReference type="InterPro" id="IPR006073">
    <property type="entry name" value="GTP-bd"/>
</dbReference>
<feature type="transmembrane region" description="Helical" evidence="16">
    <location>
        <begin position="474"/>
        <end position="494"/>
    </location>
</feature>
<keyword evidence="7 14" id="KW-0547">Nucleotide-binding</keyword>
<feature type="binding site" evidence="14">
    <location>
        <begin position="71"/>
        <end position="74"/>
    </location>
    <ligand>
        <name>GTP</name>
        <dbReference type="ChEBI" id="CHEBI:37565"/>
        <label>1</label>
    </ligand>
</feature>
<dbReference type="AlphaFoldDB" id="A0A381DJI5"/>
<feature type="transmembrane region" description="Helical" evidence="16">
    <location>
        <begin position="443"/>
        <end position="468"/>
    </location>
</feature>
<gene>
    <name evidence="17" type="primary">feoB</name>
    <name evidence="17" type="ORF">NCTC12475_01050</name>
</gene>
<feature type="binding site" evidence="15">
    <location>
        <position position="40"/>
    </location>
    <ligand>
        <name>Mg(2+)</name>
        <dbReference type="ChEBI" id="CHEBI:18420"/>
        <label>2</label>
    </ligand>
</feature>
<dbReference type="EMBL" id="UFVD01000001">
    <property type="protein sequence ID" value="SUX10839.1"/>
    <property type="molecule type" value="Genomic_DNA"/>
</dbReference>
<dbReference type="InterPro" id="IPR041069">
    <property type="entry name" value="FeoB_Cyto"/>
</dbReference>
<dbReference type="GO" id="GO:0005886">
    <property type="term" value="C:plasma membrane"/>
    <property type="evidence" value="ECO:0007669"/>
    <property type="project" value="UniProtKB-SubCell"/>
</dbReference>
<dbReference type="PRINTS" id="PR00326">
    <property type="entry name" value="GTP1OBG"/>
</dbReference>
<dbReference type="GO" id="GO:0046872">
    <property type="term" value="F:metal ion binding"/>
    <property type="evidence" value="ECO:0007669"/>
    <property type="project" value="UniProtKB-KW"/>
</dbReference>
<evidence type="ECO:0000313" key="18">
    <source>
        <dbReference type="Proteomes" id="UP000254920"/>
    </source>
</evidence>
<dbReference type="Pfam" id="PF07664">
    <property type="entry name" value="FeoB_C"/>
    <property type="match status" value="1"/>
</dbReference>
<dbReference type="PROSITE" id="PS51711">
    <property type="entry name" value="G_FEOB"/>
    <property type="match status" value="1"/>
</dbReference>
<keyword evidence="5" id="KW-0997">Cell inner membrane</keyword>
<feature type="transmembrane region" description="Helical" evidence="16">
    <location>
        <begin position="770"/>
        <end position="790"/>
    </location>
</feature>
<dbReference type="Proteomes" id="UP000254920">
    <property type="component" value="Unassembled WGS sequence"/>
</dbReference>
<feature type="transmembrane region" description="Helical" evidence="16">
    <location>
        <begin position="796"/>
        <end position="819"/>
    </location>
</feature>
<dbReference type="Pfam" id="PF07670">
    <property type="entry name" value="Gate"/>
    <property type="match status" value="2"/>
</dbReference>
<keyword evidence="15" id="KW-0460">Magnesium</keyword>
<dbReference type="FunFam" id="3.40.50.300:FF:000426">
    <property type="entry name" value="Ferrous iron transport protein B"/>
    <property type="match status" value="1"/>
</dbReference>
<dbReference type="GO" id="GO:0005525">
    <property type="term" value="F:GTP binding"/>
    <property type="evidence" value="ECO:0007669"/>
    <property type="project" value="UniProtKB-KW"/>
</dbReference>
<keyword evidence="15" id="KW-0479">Metal-binding</keyword>
<feature type="transmembrane region" description="Helical" evidence="16">
    <location>
        <begin position="368"/>
        <end position="390"/>
    </location>
</feature>
<organism evidence="17 18">
    <name type="scientific">Campylobacter sputorum subsp. sputorum</name>
    <dbReference type="NCBI Taxonomy" id="32024"/>
    <lineage>
        <taxon>Bacteria</taxon>
        <taxon>Pseudomonadati</taxon>
        <taxon>Campylobacterota</taxon>
        <taxon>Epsilonproteobacteria</taxon>
        <taxon>Campylobacterales</taxon>
        <taxon>Campylobacteraceae</taxon>
        <taxon>Campylobacter</taxon>
    </lineage>
</organism>
<keyword evidence="2 16" id="KW-0813">Transport</keyword>
<dbReference type="PANTHER" id="PTHR43185">
    <property type="entry name" value="FERROUS IRON TRANSPORT PROTEIN B"/>
    <property type="match status" value="1"/>
</dbReference>
<evidence type="ECO:0000256" key="4">
    <source>
        <dbReference type="ARBA" id="ARBA00022496"/>
    </source>
</evidence>
<dbReference type="InterPro" id="IPR005225">
    <property type="entry name" value="Small_GTP-bd"/>
</dbReference>
<keyword evidence="9 16" id="KW-0408">Iron</keyword>
<proteinExistence type="inferred from homology"/>
<keyword evidence="8 16" id="KW-1133">Transmembrane helix</keyword>
<feature type="binding site" evidence="14">
    <location>
        <begin position="131"/>
        <end position="134"/>
    </location>
    <ligand>
        <name>GTP</name>
        <dbReference type="ChEBI" id="CHEBI:37565"/>
        <label>1</label>
    </ligand>
</feature>
<evidence type="ECO:0000256" key="6">
    <source>
        <dbReference type="ARBA" id="ARBA00022692"/>
    </source>
</evidence>
<dbReference type="STRING" id="32024.GCA_000788295_01499"/>
<accession>A0A381DJI5</accession>
<keyword evidence="6 16" id="KW-0812">Transmembrane</keyword>
<evidence type="ECO:0000256" key="7">
    <source>
        <dbReference type="ARBA" id="ARBA00022741"/>
    </source>
</evidence>
<feature type="transmembrane region" description="Helical" evidence="16">
    <location>
        <begin position="737"/>
        <end position="758"/>
    </location>
</feature>
<keyword evidence="3" id="KW-1003">Cell membrane</keyword>
<comment type="similarity">
    <text evidence="16">Belongs to the TRAFAC class TrmE-Era-EngA-EngB-Septin-like GTPase superfamily. FeoB GTPase (TC 9.A.8) family.</text>
</comment>
<feature type="binding site" evidence="15">
    <location>
        <position position="39"/>
    </location>
    <ligand>
        <name>Mg(2+)</name>
        <dbReference type="ChEBI" id="CHEBI:18420"/>
        <label>2</label>
    </ligand>
</feature>
<keyword evidence="11 14" id="KW-0342">GTP-binding</keyword>
<dbReference type="Pfam" id="PF02421">
    <property type="entry name" value="FeoB_N"/>
    <property type="match status" value="1"/>
</dbReference>